<dbReference type="InterPro" id="IPR014016">
    <property type="entry name" value="UvrD-like_ATP-bd"/>
</dbReference>
<evidence type="ECO:0000256" key="6">
    <source>
        <dbReference type="ARBA" id="ARBA00022839"/>
    </source>
</evidence>
<dbReference type="PANTHER" id="PTHR11070">
    <property type="entry name" value="UVRD / RECB / PCRA DNA HELICASE FAMILY MEMBER"/>
    <property type="match status" value="1"/>
</dbReference>
<keyword evidence="6" id="KW-0269">Exonuclease</keyword>
<evidence type="ECO:0000313" key="17">
    <source>
        <dbReference type="EMBL" id="MBU3839091.1"/>
    </source>
</evidence>
<dbReference type="GO" id="GO:0004527">
    <property type="term" value="F:exonuclease activity"/>
    <property type="evidence" value="ECO:0007669"/>
    <property type="project" value="UniProtKB-KW"/>
</dbReference>
<evidence type="ECO:0000256" key="1">
    <source>
        <dbReference type="ARBA" id="ARBA00022722"/>
    </source>
</evidence>
<dbReference type="Gene3D" id="1.10.3170.10">
    <property type="entry name" value="Recbcd, chain B, domain 2"/>
    <property type="match status" value="1"/>
</dbReference>
<dbReference type="GO" id="GO:0005829">
    <property type="term" value="C:cytosol"/>
    <property type="evidence" value="ECO:0007669"/>
    <property type="project" value="TreeGrafter"/>
</dbReference>
<dbReference type="InterPro" id="IPR011604">
    <property type="entry name" value="PDDEXK-like_dom_sf"/>
</dbReference>
<reference evidence="17" key="2">
    <citation type="submission" date="2021-04" db="EMBL/GenBank/DDBJ databases">
        <authorList>
            <person name="Gilroy R."/>
        </authorList>
    </citation>
    <scope>NUCLEOTIDE SEQUENCE</scope>
    <source>
        <strain evidence="17">G4-2901</strain>
    </source>
</reference>
<keyword evidence="2 14" id="KW-0547">Nucleotide-binding</keyword>
<dbReference type="EMBL" id="JAHLFW010000103">
    <property type="protein sequence ID" value="MBU3839091.1"/>
    <property type="molecule type" value="Genomic_DNA"/>
</dbReference>
<name>A0A948TDR1_9BACT</name>
<dbReference type="InterPro" id="IPR027417">
    <property type="entry name" value="P-loop_NTPase"/>
</dbReference>
<dbReference type="SUPFAM" id="SSF52540">
    <property type="entry name" value="P-loop containing nucleoside triphosphate hydrolases"/>
    <property type="match status" value="1"/>
</dbReference>
<comment type="catalytic activity">
    <reaction evidence="11">
        <text>Couples ATP hydrolysis with the unwinding of duplex DNA by translocating in the 3'-5' direction.</text>
        <dbReference type="EC" id="5.6.2.4"/>
    </reaction>
</comment>
<dbReference type="Gene3D" id="3.90.320.10">
    <property type="match status" value="1"/>
</dbReference>
<feature type="domain" description="UvrD-like helicase ATP-binding" evidence="15">
    <location>
        <begin position="1"/>
        <end position="466"/>
    </location>
</feature>
<evidence type="ECO:0000313" key="18">
    <source>
        <dbReference type="Proteomes" id="UP000783796"/>
    </source>
</evidence>
<dbReference type="Gene3D" id="3.40.50.300">
    <property type="entry name" value="P-loop containing nucleotide triphosphate hydrolases"/>
    <property type="match status" value="3"/>
</dbReference>
<organism evidence="17 18">
    <name type="scientific">Candidatus Phocaeicola faecigallinarum</name>
    <dbReference type="NCBI Taxonomy" id="2838732"/>
    <lineage>
        <taxon>Bacteria</taxon>
        <taxon>Pseudomonadati</taxon>
        <taxon>Bacteroidota</taxon>
        <taxon>Bacteroidia</taxon>
        <taxon>Bacteroidales</taxon>
        <taxon>Bacteroidaceae</taxon>
        <taxon>Phocaeicola</taxon>
    </lineage>
</organism>
<comment type="caution">
    <text evidence="17">The sequence shown here is derived from an EMBL/GenBank/DDBJ whole genome shotgun (WGS) entry which is preliminary data.</text>
</comment>
<evidence type="ECO:0000259" key="16">
    <source>
        <dbReference type="PROSITE" id="PS51217"/>
    </source>
</evidence>
<keyword evidence="1" id="KW-0540">Nuclease</keyword>
<dbReference type="Pfam" id="PF00580">
    <property type="entry name" value="UvrD-helicase"/>
    <property type="match status" value="1"/>
</dbReference>
<dbReference type="PROSITE" id="PS51217">
    <property type="entry name" value="UVRD_HELICASE_CTER"/>
    <property type="match status" value="1"/>
</dbReference>
<dbReference type="InterPro" id="IPR000212">
    <property type="entry name" value="DNA_helicase_UvrD/REP"/>
</dbReference>
<evidence type="ECO:0000256" key="10">
    <source>
        <dbReference type="ARBA" id="ARBA00023235"/>
    </source>
</evidence>
<evidence type="ECO:0000256" key="8">
    <source>
        <dbReference type="ARBA" id="ARBA00023125"/>
    </source>
</evidence>
<sequence length="1082" mass="125342">MEQDPRLLVYKASAGSGKTFTLAVQYIRQLIEDPYSYRRILAVTFTNKATTEMKERILSQLYGIATSLKSSDGYLKEIMKTSDKSVDEIRKAADTALKNIIHDYSRFRIETIDSFFQSVMRNLARELELGANMTIELNNTDVLSDAVDSMIEKLDRMSPTLYWLLEYIEERIADDKRWNVSSEIKSFGRNIFDEAYIEKGVALREKLKDSKFIPQYRKKLQEKRESILDTMRGFNEHFQEILKANGLNPTDLKNGARGIASYFNKIASGKLSNDVRNATVEKCLEGAENWTTKTSPYKSTIISLADQVLIQVLNDAESTRMASNKVLNSCDMSLRYLNNLQLLMRIDSEVREQNLSHNRFLLSDTNALLHSIIREGDASFVYEKIGTTIDTVMIDEFQDTSRMQWENFHLLLEESLAQKEGSMIVGDIKQSIYRWRNGDWKILAGLDKDRSFRLNSKTLDTNWRSEANIIAFNNDIFTSACRVLNERYKADEGEDCTQLLDAYSDVCQKTSKDTKEGYIKLSFLKNSEEHPYADTTMKLLAEEVDSLVKKGVRVNDIAILVRKNKTIPAIADYFDKNTPYRVVSDEAFRLDASLAVCMLIDGLRYISEPTDRIACARLAVAYQKEILKKDVDYNTVLLNSVEDYLPAEFRLMLPEMSLMPLYELLEKLFVIFRMDMIEEQDAYLCAFYDAVTEYMQNNSSELTSFLTYWNETLYAKTIPSGEISGIRILSIHKSKGLEYHTVLLPFCDWKMENETFNHMLWCKINEADADKKPFCELDLTPVNYSSAMAESYFSDSYREERLQLWVDNLNLLYVAFTRACKNLIVWCKDEQKDTVSKLLRESIDCMKEIKMTCNMPELNEEYEEDKEENDEPIVYEYGEICISSEKKKSDSTNRLVAIPEAVNIKIESLETEIDFKQSNRSADFIRGDEDEEENLRSQYIRQGQLLHTLFASIDTKEDLIAAIERLLFEGVIESTEKAQEIYEIAERALNLDEVKDWYSGEWTLYNECSIIYNDEQGKMQTRRPDRVMMKGNEVVVVDFKFGKKKPEYSTQVREYMSLLSEMGYTDIKGYIWYVYSGELENV</sequence>
<keyword evidence="5 14" id="KW-0347">Helicase</keyword>
<dbReference type="GO" id="GO:0000725">
    <property type="term" value="P:recombinational repair"/>
    <property type="evidence" value="ECO:0007669"/>
    <property type="project" value="TreeGrafter"/>
</dbReference>
<dbReference type="GO" id="GO:0005524">
    <property type="term" value="F:ATP binding"/>
    <property type="evidence" value="ECO:0007669"/>
    <property type="project" value="UniProtKB-UniRule"/>
</dbReference>
<evidence type="ECO:0000256" key="11">
    <source>
        <dbReference type="ARBA" id="ARBA00034617"/>
    </source>
</evidence>
<evidence type="ECO:0000256" key="3">
    <source>
        <dbReference type="ARBA" id="ARBA00022763"/>
    </source>
</evidence>
<feature type="domain" description="UvrD-like helicase C-terminal" evidence="16">
    <location>
        <begin position="497"/>
        <end position="736"/>
    </location>
</feature>
<dbReference type="EC" id="5.6.2.4" evidence="12"/>
<keyword evidence="8" id="KW-0238">DNA-binding</keyword>
<evidence type="ECO:0000256" key="14">
    <source>
        <dbReference type="PROSITE-ProRule" id="PRU00560"/>
    </source>
</evidence>
<evidence type="ECO:0000259" key="15">
    <source>
        <dbReference type="PROSITE" id="PS51198"/>
    </source>
</evidence>
<dbReference type="Proteomes" id="UP000783796">
    <property type="component" value="Unassembled WGS sequence"/>
</dbReference>
<gene>
    <name evidence="17" type="ORF">H9777_12435</name>
</gene>
<keyword evidence="3" id="KW-0227">DNA damage</keyword>
<evidence type="ECO:0000256" key="4">
    <source>
        <dbReference type="ARBA" id="ARBA00022801"/>
    </source>
</evidence>
<evidence type="ECO:0000256" key="2">
    <source>
        <dbReference type="ARBA" id="ARBA00022741"/>
    </source>
</evidence>
<accession>A0A948TDR1</accession>
<dbReference type="AlphaFoldDB" id="A0A948TDR1"/>
<reference evidence="17" key="1">
    <citation type="journal article" date="2021" name="PeerJ">
        <title>Extensive microbial diversity within the chicken gut microbiome revealed by metagenomics and culture.</title>
        <authorList>
            <person name="Gilroy R."/>
            <person name="Ravi A."/>
            <person name="Getino M."/>
            <person name="Pursley I."/>
            <person name="Horton D.L."/>
            <person name="Alikhan N.F."/>
            <person name="Baker D."/>
            <person name="Gharbi K."/>
            <person name="Hall N."/>
            <person name="Watson M."/>
            <person name="Adriaenssens E.M."/>
            <person name="Foster-Nyarko E."/>
            <person name="Jarju S."/>
            <person name="Secka A."/>
            <person name="Antonio M."/>
            <person name="Oren A."/>
            <person name="Chaudhuri R.R."/>
            <person name="La Ragione R."/>
            <person name="Hildebrand F."/>
            <person name="Pallen M.J."/>
        </authorList>
    </citation>
    <scope>NUCLEOTIDE SEQUENCE</scope>
    <source>
        <strain evidence="17">G4-2901</strain>
    </source>
</reference>
<evidence type="ECO:0000256" key="13">
    <source>
        <dbReference type="ARBA" id="ARBA00048988"/>
    </source>
</evidence>
<proteinExistence type="predicted"/>
<evidence type="ECO:0000256" key="7">
    <source>
        <dbReference type="ARBA" id="ARBA00022840"/>
    </source>
</evidence>
<feature type="binding site" evidence="14">
    <location>
        <begin position="12"/>
        <end position="19"/>
    </location>
    <ligand>
        <name>ATP</name>
        <dbReference type="ChEBI" id="CHEBI:30616"/>
    </ligand>
</feature>
<comment type="catalytic activity">
    <reaction evidence="13">
        <text>ATP + H2O = ADP + phosphate + H(+)</text>
        <dbReference type="Rhea" id="RHEA:13065"/>
        <dbReference type="ChEBI" id="CHEBI:15377"/>
        <dbReference type="ChEBI" id="CHEBI:15378"/>
        <dbReference type="ChEBI" id="CHEBI:30616"/>
        <dbReference type="ChEBI" id="CHEBI:43474"/>
        <dbReference type="ChEBI" id="CHEBI:456216"/>
        <dbReference type="EC" id="5.6.2.4"/>
    </reaction>
</comment>
<protein>
    <recommendedName>
        <fullName evidence="12">DNA 3'-5' helicase</fullName>
        <ecNumber evidence="12">5.6.2.4</ecNumber>
    </recommendedName>
</protein>
<evidence type="ECO:0000256" key="12">
    <source>
        <dbReference type="ARBA" id="ARBA00034808"/>
    </source>
</evidence>
<keyword evidence="4 14" id="KW-0378">Hydrolase</keyword>
<dbReference type="PANTHER" id="PTHR11070:SF67">
    <property type="entry name" value="DNA 3'-5' HELICASE"/>
    <property type="match status" value="1"/>
</dbReference>
<dbReference type="Pfam" id="PF13361">
    <property type="entry name" value="UvrD_C"/>
    <property type="match status" value="2"/>
</dbReference>
<keyword evidence="9" id="KW-0234">DNA repair</keyword>
<dbReference type="InterPro" id="IPR014017">
    <property type="entry name" value="DNA_helicase_UvrD-like_C"/>
</dbReference>
<dbReference type="GO" id="GO:0003677">
    <property type="term" value="F:DNA binding"/>
    <property type="evidence" value="ECO:0007669"/>
    <property type="project" value="UniProtKB-KW"/>
</dbReference>
<keyword evidence="7 14" id="KW-0067">ATP-binding</keyword>
<evidence type="ECO:0000256" key="5">
    <source>
        <dbReference type="ARBA" id="ARBA00022806"/>
    </source>
</evidence>
<keyword evidence="10" id="KW-0413">Isomerase</keyword>
<dbReference type="GO" id="GO:0043138">
    <property type="term" value="F:3'-5' DNA helicase activity"/>
    <property type="evidence" value="ECO:0007669"/>
    <property type="project" value="UniProtKB-EC"/>
</dbReference>
<evidence type="ECO:0000256" key="9">
    <source>
        <dbReference type="ARBA" id="ARBA00023204"/>
    </source>
</evidence>
<dbReference type="PROSITE" id="PS51198">
    <property type="entry name" value="UVRD_HELICASE_ATP_BIND"/>
    <property type="match status" value="1"/>
</dbReference>